<name>A0A1Z1M8D0_9FLOR</name>
<evidence type="ECO:0000256" key="10">
    <source>
        <dbReference type="ARBA" id="ARBA00048954"/>
    </source>
</evidence>
<keyword evidence="6" id="KW-0067">ATP-binding</keyword>
<dbReference type="Gene3D" id="3.40.50.300">
    <property type="entry name" value="P-loop containing nucleotide triphosphate hydrolases"/>
    <property type="match status" value="2"/>
</dbReference>
<dbReference type="EMBL" id="MF101421">
    <property type="protein sequence ID" value="ARW62162.1"/>
    <property type="molecule type" value="Genomic_DNA"/>
</dbReference>
<dbReference type="GO" id="GO:0016787">
    <property type="term" value="F:hydrolase activity"/>
    <property type="evidence" value="ECO:0007669"/>
    <property type="project" value="UniProtKB-KW"/>
</dbReference>
<keyword evidence="2" id="KW-0235">DNA replication</keyword>
<evidence type="ECO:0000256" key="7">
    <source>
        <dbReference type="ARBA" id="ARBA00023125"/>
    </source>
</evidence>
<dbReference type="PANTHER" id="PTHR30153">
    <property type="entry name" value="REPLICATIVE DNA HELICASE DNAB"/>
    <property type="match status" value="1"/>
</dbReference>
<keyword evidence="3" id="KW-0547">Nucleotide-binding</keyword>
<dbReference type="GO" id="GO:0043139">
    <property type="term" value="F:5'-3' DNA helicase activity"/>
    <property type="evidence" value="ECO:0007669"/>
    <property type="project" value="UniProtKB-EC"/>
</dbReference>
<evidence type="ECO:0000256" key="4">
    <source>
        <dbReference type="ARBA" id="ARBA00022801"/>
    </source>
</evidence>
<dbReference type="GO" id="GO:0003677">
    <property type="term" value="F:DNA binding"/>
    <property type="evidence" value="ECO:0007669"/>
    <property type="project" value="UniProtKB-KW"/>
</dbReference>
<dbReference type="AlphaFoldDB" id="A0A1Z1M8D0"/>
<keyword evidence="12" id="KW-0934">Plastid</keyword>
<keyword evidence="4" id="KW-0378">Hydrolase</keyword>
<evidence type="ECO:0000256" key="9">
    <source>
        <dbReference type="ARBA" id="ARBA00044969"/>
    </source>
</evidence>
<keyword evidence="8" id="KW-0413">Isomerase</keyword>
<evidence type="ECO:0000256" key="8">
    <source>
        <dbReference type="ARBA" id="ARBA00023235"/>
    </source>
</evidence>
<geneLocation type="chloroplast" evidence="12"/>
<keyword evidence="12" id="KW-0150">Chloroplast</keyword>
<evidence type="ECO:0000313" key="12">
    <source>
        <dbReference type="EMBL" id="ARW62162.1"/>
    </source>
</evidence>
<dbReference type="InterPro" id="IPR007694">
    <property type="entry name" value="DNA_helicase_DnaB-like_C"/>
</dbReference>
<dbReference type="Gene3D" id="2.170.16.10">
    <property type="entry name" value="Hedgehog/Intein (Hint) domain"/>
    <property type="match status" value="1"/>
</dbReference>
<feature type="domain" description="SF4 helicase" evidence="11">
    <location>
        <begin position="548"/>
        <end position="608"/>
    </location>
</feature>
<dbReference type="InterPro" id="IPR036185">
    <property type="entry name" value="DNA_heli_DnaB-like_N_sf"/>
</dbReference>
<evidence type="ECO:0000256" key="5">
    <source>
        <dbReference type="ARBA" id="ARBA00022806"/>
    </source>
</evidence>
<dbReference type="PANTHER" id="PTHR30153:SF2">
    <property type="entry name" value="REPLICATIVE DNA HELICASE"/>
    <property type="match status" value="1"/>
</dbReference>
<dbReference type="Gene3D" id="1.10.860.10">
    <property type="entry name" value="DNAb Helicase, Chain A"/>
    <property type="match status" value="1"/>
</dbReference>
<keyword evidence="7" id="KW-0238">DNA-binding</keyword>
<dbReference type="InterPro" id="IPR027417">
    <property type="entry name" value="P-loop_NTPase"/>
</dbReference>
<dbReference type="InterPro" id="IPR016136">
    <property type="entry name" value="DNA_helicase_N/primase_C"/>
</dbReference>
<accession>A0A1Z1M8D0</accession>
<protein>
    <recommendedName>
        <fullName evidence="9">DNA 5'-3' helicase</fullName>
        <ecNumber evidence="9">5.6.2.3</ecNumber>
    </recommendedName>
</protein>
<comment type="similarity">
    <text evidence="1">Belongs to the helicase family. DnaB subfamily.</text>
</comment>
<proteinExistence type="inferred from homology"/>
<dbReference type="InterPro" id="IPR007693">
    <property type="entry name" value="DNA_helicase_DnaB-like_N"/>
</dbReference>
<dbReference type="EC" id="5.6.2.3" evidence="9"/>
<dbReference type="GO" id="GO:0006260">
    <property type="term" value="P:DNA replication"/>
    <property type="evidence" value="ECO:0007669"/>
    <property type="project" value="UniProtKB-KW"/>
</dbReference>
<dbReference type="GO" id="GO:0005524">
    <property type="term" value="F:ATP binding"/>
    <property type="evidence" value="ECO:0007669"/>
    <property type="project" value="UniProtKB-KW"/>
</dbReference>
<feature type="domain" description="SF4 helicase" evidence="11">
    <location>
        <begin position="190"/>
        <end position="397"/>
    </location>
</feature>
<gene>
    <name evidence="12" type="primary">dnaB</name>
</gene>
<evidence type="ECO:0000256" key="1">
    <source>
        <dbReference type="ARBA" id="ARBA00008428"/>
    </source>
</evidence>
<evidence type="ECO:0000256" key="3">
    <source>
        <dbReference type="ARBA" id="ARBA00022741"/>
    </source>
</evidence>
<organism evidence="12">
    <name type="scientific">Bostrychia simpliciuscula</name>
    <dbReference type="NCBI Taxonomy" id="324754"/>
    <lineage>
        <taxon>Eukaryota</taxon>
        <taxon>Rhodophyta</taxon>
        <taxon>Florideophyceae</taxon>
        <taxon>Rhodymeniophycidae</taxon>
        <taxon>Ceramiales</taxon>
        <taxon>Rhodomelaceae</taxon>
        <taxon>Bostrychia</taxon>
    </lineage>
</organism>
<dbReference type="GeneID" id="33355317"/>
<dbReference type="GO" id="GO:0005829">
    <property type="term" value="C:cytosol"/>
    <property type="evidence" value="ECO:0007669"/>
    <property type="project" value="TreeGrafter"/>
</dbReference>
<evidence type="ECO:0000256" key="2">
    <source>
        <dbReference type="ARBA" id="ARBA00022705"/>
    </source>
</evidence>
<evidence type="ECO:0000259" key="11">
    <source>
        <dbReference type="PROSITE" id="PS51199"/>
    </source>
</evidence>
<comment type="catalytic activity">
    <reaction evidence="10">
        <text>ATP + H2O = ADP + phosphate + H(+)</text>
        <dbReference type="Rhea" id="RHEA:13065"/>
        <dbReference type="ChEBI" id="CHEBI:15377"/>
        <dbReference type="ChEBI" id="CHEBI:15378"/>
        <dbReference type="ChEBI" id="CHEBI:30616"/>
        <dbReference type="ChEBI" id="CHEBI:43474"/>
        <dbReference type="ChEBI" id="CHEBI:456216"/>
        <dbReference type="EC" id="5.6.2.3"/>
    </reaction>
</comment>
<evidence type="ECO:0000256" key="6">
    <source>
        <dbReference type="ARBA" id="ARBA00022840"/>
    </source>
</evidence>
<sequence>MSNLYKYLLLPQNYIAEELLLGILLIYPNIFENITILLKKEYFFLESHQIIYINILNIYKHKKINVVELIYNLESNKVLYQIGGLDKIVTMMKQSQIFIFSSNINNYIEELIELINNTYIKRLIIQYGHNIIKLAYVSGIAKKNLYNKALSYLHITNIHGNQNEENVIDFKDLISEKLLQIKYSKTYDLIHKKQQIIKSGFLEIDKITSGLPNGDLIIIAGRPSMGKTSFAINIAYNNFYYDKLSICIFSLEMSSKQILNKFISIGSKIPIYEQMTKLSKQQWLNITNICNKLLKNNIYINDKNNISISYIDYIAKQLKKKDHKVQLIIIDYLQLIQLNKENNKIYNRNQELSYITRKLKLLAQFLKLPVIVLSQLNRNIETRNQKQPLLSDLKESGCIHYKNNIQIANLLNNSINLVNLKTICKSYIKTKTISNKKDPIIQLQLKLILKNFKQSIYVSQKYIFQCKIETKVLSLTQNHKYLSQYSWIQTNQILSFTKINNTQQLKRNNIINILFVNKILYSNYSKSYDINIDSYFNFFSKKIILHNSIEQDADIVMILYKNTEKNIEIKNKKVLDITICKNRNGPTGLCEILFVPHITLFETVNNQQINKTGLTKQQYSIS</sequence>
<dbReference type="PROSITE" id="PS51199">
    <property type="entry name" value="SF4_HELICASE"/>
    <property type="match status" value="2"/>
</dbReference>
<dbReference type="SUPFAM" id="SSF48024">
    <property type="entry name" value="N-terminal domain of DnaB helicase"/>
    <property type="match status" value="1"/>
</dbReference>
<reference evidence="12" key="1">
    <citation type="journal article" date="2017" name="J. Phycol.">
        <title>Analysis of chloroplast genomes and a supermatrix inform reclassification of the Rhodomelaceae (Rhodophyta).</title>
        <authorList>
            <person name="Diaz-Tapia P."/>
            <person name="Maggs C.A."/>
            <person name="West J.A."/>
            <person name="Verbruggen H."/>
        </authorList>
    </citation>
    <scope>NUCLEOTIDE SEQUENCE</scope>
    <source>
        <strain evidence="12">JW3897</strain>
    </source>
</reference>
<dbReference type="Pfam" id="PF00772">
    <property type="entry name" value="DnaB"/>
    <property type="match status" value="1"/>
</dbReference>
<keyword evidence="5 12" id="KW-0347">Helicase</keyword>
<dbReference type="RefSeq" id="YP_009393600.1">
    <property type="nucleotide sequence ID" value="NC_035268.1"/>
</dbReference>
<dbReference type="Pfam" id="PF03796">
    <property type="entry name" value="DnaB_C"/>
    <property type="match status" value="1"/>
</dbReference>
<dbReference type="SUPFAM" id="SSF52540">
    <property type="entry name" value="P-loop containing nucleoside triphosphate hydrolases"/>
    <property type="match status" value="1"/>
</dbReference>